<reference evidence="2" key="1">
    <citation type="submission" date="2017-02" db="UniProtKB">
        <authorList>
            <consortium name="WormBaseParasite"/>
        </authorList>
    </citation>
    <scope>IDENTIFICATION</scope>
</reference>
<dbReference type="WBParaSite" id="ALUE_0001550301-mRNA-1">
    <property type="protein sequence ID" value="ALUE_0001550301-mRNA-1"/>
    <property type="gene ID" value="ALUE_0001550301"/>
</dbReference>
<name>A0A0M3ICB0_ASCLU</name>
<keyword evidence="1" id="KW-1185">Reference proteome</keyword>
<sequence length="106" mass="11998">MVCYTDRNAPETDNFLLVMIVIPNRKVSCFTDSVLSFVKGQHQFLQRGAYFSSFWGKETSLHCSIRKCLHYLAAVRKLLVVGLHECMAVANKPSSEQFLSGAFSYI</sequence>
<evidence type="ECO:0000313" key="2">
    <source>
        <dbReference type="WBParaSite" id="ALUE_0001550301-mRNA-1"/>
    </source>
</evidence>
<organism evidence="1 2">
    <name type="scientific">Ascaris lumbricoides</name>
    <name type="common">Giant roundworm</name>
    <dbReference type="NCBI Taxonomy" id="6252"/>
    <lineage>
        <taxon>Eukaryota</taxon>
        <taxon>Metazoa</taxon>
        <taxon>Ecdysozoa</taxon>
        <taxon>Nematoda</taxon>
        <taxon>Chromadorea</taxon>
        <taxon>Rhabditida</taxon>
        <taxon>Spirurina</taxon>
        <taxon>Ascaridomorpha</taxon>
        <taxon>Ascaridoidea</taxon>
        <taxon>Ascarididae</taxon>
        <taxon>Ascaris</taxon>
    </lineage>
</organism>
<protein>
    <submittedName>
        <fullName evidence="2">Secreted protein</fullName>
    </submittedName>
</protein>
<dbReference type="Proteomes" id="UP000036681">
    <property type="component" value="Unplaced"/>
</dbReference>
<dbReference type="AlphaFoldDB" id="A0A0M3ICB0"/>
<evidence type="ECO:0000313" key="1">
    <source>
        <dbReference type="Proteomes" id="UP000036681"/>
    </source>
</evidence>
<proteinExistence type="predicted"/>
<accession>A0A0M3ICB0</accession>